<name>A0A381PAA2_9ZZZZ</name>
<sequence length="138" mass="15039">MTINKARLVRNYTVSLVLLISGGCTVTDLPEKATVTVEATAPANLALVVSTRFRTVGNETVFNYADTIQVTGDYTQDFALNEEARISATLINNGELPEVVRLAVSVDGKVMFDQPWILGVGESLPFIYRWTISDRGVG</sequence>
<evidence type="ECO:0000313" key="1">
    <source>
        <dbReference type="EMBL" id="SUZ63139.1"/>
    </source>
</evidence>
<reference evidence="1" key="1">
    <citation type="submission" date="2018-05" db="EMBL/GenBank/DDBJ databases">
        <authorList>
            <person name="Lanie J.A."/>
            <person name="Ng W.-L."/>
            <person name="Kazmierczak K.M."/>
            <person name="Andrzejewski T.M."/>
            <person name="Davidsen T.M."/>
            <person name="Wayne K.J."/>
            <person name="Tettelin H."/>
            <person name="Glass J.I."/>
            <person name="Rusch D."/>
            <person name="Podicherti R."/>
            <person name="Tsui H.-C.T."/>
            <person name="Winkler M.E."/>
        </authorList>
    </citation>
    <scope>NUCLEOTIDE SEQUENCE</scope>
</reference>
<protein>
    <submittedName>
        <fullName evidence="1">Uncharacterized protein</fullName>
    </submittedName>
</protein>
<proteinExistence type="predicted"/>
<dbReference type="PROSITE" id="PS51257">
    <property type="entry name" value="PROKAR_LIPOPROTEIN"/>
    <property type="match status" value="1"/>
</dbReference>
<gene>
    <name evidence="1" type="ORF">METZ01_LOCUS15993</name>
</gene>
<dbReference type="AlphaFoldDB" id="A0A381PAA2"/>
<dbReference type="EMBL" id="UINC01000909">
    <property type="protein sequence ID" value="SUZ63139.1"/>
    <property type="molecule type" value="Genomic_DNA"/>
</dbReference>
<accession>A0A381PAA2</accession>
<organism evidence="1">
    <name type="scientific">marine metagenome</name>
    <dbReference type="NCBI Taxonomy" id="408172"/>
    <lineage>
        <taxon>unclassified sequences</taxon>
        <taxon>metagenomes</taxon>
        <taxon>ecological metagenomes</taxon>
    </lineage>
</organism>